<dbReference type="RefSeq" id="WP_350401325.1">
    <property type="nucleotide sequence ID" value="NZ_JBELOE010000148.1"/>
</dbReference>
<dbReference type="Gene3D" id="2.180.10.10">
    <property type="entry name" value="RHS repeat-associated core"/>
    <property type="match status" value="1"/>
</dbReference>
<sequence>RVYDPVIGRFLSPDPIVQAPYFSQSWNSYSYAWNNPLRYTDPSGYSNESTSEDCNTQTEGQAGCQAKQIDDLENRLNCFASKGCTAIPASVDRSDLSTYVTVNDNFLKAISGSSGNAQKGPAQKLRDDVIKPTLDGLGMGGDAAEELLLGTAIQESNLTHRTQLGGGPGLGLYQMEPATHDDIWNSYLKYRPDLATKVSALLTSQDKLHNLQFNDAYATAMSRVHYSRISSPLPNAGNISGQASYWKAHYNTPLGKGTTSQYISNWKLYTGN</sequence>
<dbReference type="Proteomes" id="UP001467690">
    <property type="component" value="Unassembled WGS sequence"/>
</dbReference>
<gene>
    <name evidence="1" type="ORF">ABS311_07580</name>
</gene>
<evidence type="ECO:0000313" key="1">
    <source>
        <dbReference type="EMBL" id="MER2491742.1"/>
    </source>
</evidence>
<dbReference type="PANTHER" id="PTHR32305">
    <property type="match status" value="1"/>
</dbReference>
<dbReference type="PANTHER" id="PTHR32305:SF15">
    <property type="entry name" value="PROTEIN RHSA-RELATED"/>
    <property type="match status" value="1"/>
</dbReference>
<organism evidence="1 2">
    <name type="scientific">Catenovulum sediminis</name>
    <dbReference type="NCBI Taxonomy" id="1740262"/>
    <lineage>
        <taxon>Bacteria</taxon>
        <taxon>Pseudomonadati</taxon>
        <taxon>Pseudomonadota</taxon>
        <taxon>Gammaproteobacteria</taxon>
        <taxon>Alteromonadales</taxon>
        <taxon>Alteromonadaceae</taxon>
        <taxon>Catenovulum</taxon>
    </lineage>
</organism>
<protein>
    <submittedName>
        <fullName evidence="1">RHS repeat-associated core domain-containing protein</fullName>
    </submittedName>
</protein>
<feature type="non-terminal residue" evidence="1">
    <location>
        <position position="1"/>
    </location>
</feature>
<dbReference type="InterPro" id="IPR050708">
    <property type="entry name" value="T6SS_VgrG/RHS"/>
</dbReference>
<evidence type="ECO:0000313" key="2">
    <source>
        <dbReference type="Proteomes" id="UP001467690"/>
    </source>
</evidence>
<dbReference type="InterPro" id="IPR022385">
    <property type="entry name" value="Rhs_assc_core"/>
</dbReference>
<dbReference type="NCBIfam" id="TIGR03696">
    <property type="entry name" value="Rhs_assc_core"/>
    <property type="match status" value="1"/>
</dbReference>
<accession>A0ABV1RG58</accession>
<proteinExistence type="predicted"/>
<comment type="caution">
    <text evidence="1">The sequence shown here is derived from an EMBL/GenBank/DDBJ whole genome shotgun (WGS) entry which is preliminary data.</text>
</comment>
<dbReference type="EMBL" id="JBELOE010000148">
    <property type="protein sequence ID" value="MER2491742.1"/>
    <property type="molecule type" value="Genomic_DNA"/>
</dbReference>
<name>A0ABV1RG58_9ALTE</name>
<keyword evidence="2" id="KW-1185">Reference proteome</keyword>
<reference evidence="1 2" key="1">
    <citation type="submission" date="2024-06" db="EMBL/GenBank/DDBJ databases">
        <authorList>
            <person name="Chen R.Y."/>
        </authorList>
    </citation>
    <scope>NUCLEOTIDE SEQUENCE [LARGE SCALE GENOMIC DNA]</scope>
    <source>
        <strain evidence="1 2">D2</strain>
    </source>
</reference>